<dbReference type="PROSITE" id="PS51257">
    <property type="entry name" value="PROKAR_LIPOPROTEIN"/>
    <property type="match status" value="1"/>
</dbReference>
<dbReference type="STRING" id="1121922.GCA_000428905_02270"/>
<accession>K7A1J5</accession>
<comment type="caution">
    <text evidence="2">The sequence shown here is derived from an EMBL/GenBank/DDBJ whole genome shotgun (WGS) entry which is preliminary data.</text>
</comment>
<keyword evidence="3" id="KW-1185">Reference proteome</keyword>
<name>K7A1J5_9ALTE</name>
<evidence type="ECO:0000313" key="3">
    <source>
        <dbReference type="Proteomes" id="UP000006251"/>
    </source>
</evidence>
<feature type="chain" id="PRO_5003898805" description="Outer membrane lipoprotein BamD-like domain-containing protein" evidence="1">
    <location>
        <begin position="31"/>
        <end position="189"/>
    </location>
</feature>
<keyword evidence="1" id="KW-0732">Signal</keyword>
<dbReference type="RefSeq" id="WP_006012188.1">
    <property type="nucleotide sequence ID" value="NZ_AUAV01000011.1"/>
</dbReference>
<sequence length="189" mass="21083">MKRTRISTHYFSLALSSLLLLLTGCNSVLHKSTVESQDSRLNSTNRSIAPSIDRLDAGCHAQVLQRENSVGAAADIGQQIALANSATRCIENKSFFPQHPDNQIAMQLNALAVVNFIKAGESKLAEHSLAEFRSQFPQQDLLFADYTSFVDTAVALLQHDELSAHQFQVLNINTALRNELKRQEYWLKN</sequence>
<organism evidence="2 3">
    <name type="scientific">Brumicola pallidula DSM 14239 = ACAM 615</name>
    <dbReference type="NCBI Taxonomy" id="1121922"/>
    <lineage>
        <taxon>Bacteria</taxon>
        <taxon>Pseudomonadati</taxon>
        <taxon>Pseudomonadota</taxon>
        <taxon>Gammaproteobacteria</taxon>
        <taxon>Alteromonadales</taxon>
        <taxon>Alteromonadaceae</taxon>
        <taxon>Brumicola</taxon>
    </lineage>
</organism>
<protein>
    <recommendedName>
        <fullName evidence="4">Outer membrane lipoprotein BamD-like domain-containing protein</fullName>
    </recommendedName>
</protein>
<evidence type="ECO:0008006" key="4">
    <source>
        <dbReference type="Google" id="ProtNLM"/>
    </source>
</evidence>
<feature type="signal peptide" evidence="1">
    <location>
        <begin position="1"/>
        <end position="30"/>
    </location>
</feature>
<proteinExistence type="predicted"/>
<dbReference type="AlphaFoldDB" id="K7A1J5"/>
<dbReference type="Proteomes" id="UP000006251">
    <property type="component" value="Unassembled WGS sequence"/>
</dbReference>
<gene>
    <name evidence="2" type="ORF">GPAL_2518</name>
</gene>
<evidence type="ECO:0000313" key="2">
    <source>
        <dbReference type="EMBL" id="GAC29375.1"/>
    </source>
</evidence>
<dbReference type="EMBL" id="BAEQ01000045">
    <property type="protein sequence ID" value="GAC29375.1"/>
    <property type="molecule type" value="Genomic_DNA"/>
</dbReference>
<reference evidence="3" key="1">
    <citation type="journal article" date="2014" name="Environ. Microbiol.">
        <title>Comparative genomics of the marine bacterial genus Glaciecola reveals the high degree of genomic diversity and genomic characteristic for cold adaptation.</title>
        <authorList>
            <person name="Qin Q.L."/>
            <person name="Xie B.B."/>
            <person name="Yu Y."/>
            <person name="Shu Y.L."/>
            <person name="Rong J.C."/>
            <person name="Zhang Y.J."/>
            <person name="Zhao D.L."/>
            <person name="Chen X.L."/>
            <person name="Zhang X.Y."/>
            <person name="Chen B."/>
            <person name="Zhou B.C."/>
            <person name="Zhang Y.Z."/>
        </authorList>
    </citation>
    <scope>NUCLEOTIDE SEQUENCE [LARGE SCALE GENOMIC DNA]</scope>
    <source>
        <strain evidence="3">ACAM 615</strain>
    </source>
</reference>
<evidence type="ECO:0000256" key="1">
    <source>
        <dbReference type="SAM" id="SignalP"/>
    </source>
</evidence>